<dbReference type="KEGG" id="nsl:BOX37_25665"/>
<dbReference type="OrthoDB" id="4071145at2"/>
<dbReference type="PROSITE" id="PS01162">
    <property type="entry name" value="QOR_ZETA_CRYSTAL"/>
    <property type="match status" value="1"/>
</dbReference>
<dbReference type="InterPro" id="IPR002364">
    <property type="entry name" value="Quin_OxRdtase/zeta-crystal_CS"/>
</dbReference>
<dbReference type="PANTHER" id="PTHR48106">
    <property type="entry name" value="QUINONE OXIDOREDUCTASE PIG3-RELATED"/>
    <property type="match status" value="1"/>
</dbReference>
<keyword evidence="2" id="KW-0560">Oxidoreductase</keyword>
<dbReference type="InterPro" id="IPR013154">
    <property type="entry name" value="ADH-like_N"/>
</dbReference>
<dbReference type="Pfam" id="PF08240">
    <property type="entry name" value="ADH_N"/>
    <property type="match status" value="1"/>
</dbReference>
<evidence type="ECO:0000259" key="3">
    <source>
        <dbReference type="SMART" id="SM00829"/>
    </source>
</evidence>
<dbReference type="GO" id="GO:0008270">
    <property type="term" value="F:zinc ion binding"/>
    <property type="evidence" value="ECO:0007669"/>
    <property type="project" value="InterPro"/>
</dbReference>
<proteinExistence type="predicted"/>
<dbReference type="GO" id="GO:0070402">
    <property type="term" value="F:NADPH binding"/>
    <property type="evidence" value="ECO:0007669"/>
    <property type="project" value="TreeGrafter"/>
</dbReference>
<evidence type="ECO:0000256" key="1">
    <source>
        <dbReference type="ARBA" id="ARBA00022857"/>
    </source>
</evidence>
<dbReference type="AlphaFoldDB" id="A0A1J0VXM8"/>
<dbReference type="SMART" id="SM00829">
    <property type="entry name" value="PKS_ER"/>
    <property type="match status" value="1"/>
</dbReference>
<dbReference type="InterPro" id="IPR011032">
    <property type="entry name" value="GroES-like_sf"/>
</dbReference>
<dbReference type="Pfam" id="PF13602">
    <property type="entry name" value="ADH_zinc_N_2"/>
    <property type="match status" value="1"/>
</dbReference>
<evidence type="ECO:0000313" key="4">
    <source>
        <dbReference type="EMBL" id="APE36754.1"/>
    </source>
</evidence>
<keyword evidence="1" id="KW-0521">NADP</keyword>
<dbReference type="SUPFAM" id="SSF50129">
    <property type="entry name" value="GroES-like"/>
    <property type="match status" value="1"/>
</dbReference>
<dbReference type="InterPro" id="IPR020843">
    <property type="entry name" value="ER"/>
</dbReference>
<dbReference type="GO" id="GO:0035925">
    <property type="term" value="F:mRNA 3'-UTR AU-rich region binding"/>
    <property type="evidence" value="ECO:0007669"/>
    <property type="project" value="TreeGrafter"/>
</dbReference>
<name>A0A1J0VXM8_9NOCA</name>
<accession>A0A1J0VXM8</accession>
<dbReference type="Proteomes" id="UP000183810">
    <property type="component" value="Chromosome"/>
</dbReference>
<reference evidence="4" key="1">
    <citation type="submission" date="2016-11" db="EMBL/GenBank/DDBJ databases">
        <authorList>
            <person name="Jaros S."/>
            <person name="Januszkiewicz K."/>
            <person name="Wedrychowicz H."/>
        </authorList>
    </citation>
    <scope>NUCLEOTIDE SEQUENCE [LARGE SCALE GENOMIC DNA]</scope>
    <source>
        <strain evidence="4">Y48</strain>
    </source>
</reference>
<organism evidence="4 5">
    <name type="scientific">Nocardia mangyaensis</name>
    <dbReference type="NCBI Taxonomy" id="2213200"/>
    <lineage>
        <taxon>Bacteria</taxon>
        <taxon>Bacillati</taxon>
        <taxon>Actinomycetota</taxon>
        <taxon>Actinomycetes</taxon>
        <taxon>Mycobacteriales</taxon>
        <taxon>Nocardiaceae</taxon>
        <taxon>Nocardia</taxon>
    </lineage>
</organism>
<evidence type="ECO:0000313" key="5">
    <source>
        <dbReference type="Proteomes" id="UP000183810"/>
    </source>
</evidence>
<evidence type="ECO:0000256" key="2">
    <source>
        <dbReference type="ARBA" id="ARBA00023002"/>
    </source>
</evidence>
<keyword evidence="5" id="KW-1185">Reference proteome</keyword>
<dbReference type="EMBL" id="CP018082">
    <property type="protein sequence ID" value="APE36754.1"/>
    <property type="molecule type" value="Genomic_DNA"/>
</dbReference>
<dbReference type="Gene3D" id="3.40.50.720">
    <property type="entry name" value="NAD(P)-binding Rossmann-like Domain"/>
    <property type="match status" value="1"/>
</dbReference>
<dbReference type="GO" id="GO:0003960">
    <property type="term" value="F:quinone reductase (NADPH) activity"/>
    <property type="evidence" value="ECO:0007669"/>
    <property type="project" value="TreeGrafter"/>
</dbReference>
<dbReference type="SUPFAM" id="SSF51735">
    <property type="entry name" value="NAD(P)-binding Rossmann-fold domains"/>
    <property type="match status" value="1"/>
</dbReference>
<dbReference type="RefSeq" id="WP_071929937.1">
    <property type="nucleotide sequence ID" value="NZ_CP018082.1"/>
</dbReference>
<gene>
    <name evidence="4" type="ORF">BOX37_25665</name>
</gene>
<dbReference type="InterPro" id="IPR036291">
    <property type="entry name" value="NAD(P)-bd_dom_sf"/>
</dbReference>
<dbReference type="PANTHER" id="PTHR48106:SF13">
    <property type="entry name" value="QUINONE OXIDOREDUCTASE-RELATED"/>
    <property type="match status" value="1"/>
</dbReference>
<dbReference type="Gene3D" id="3.90.180.10">
    <property type="entry name" value="Medium-chain alcohol dehydrogenases, catalytic domain"/>
    <property type="match status" value="1"/>
</dbReference>
<sequence>MRRVQYERSGGPEVLEVVAAEVPTPGAGELLVRVEAIGVTLSAIRRINQPVPQQLRAEVAGEVVAVGDGVDGYSEGYRVVGLCTADAYAEYVVLAVDQASAIPDGASAVDAVALMRSGLVALGALDTAAPREGETALITAAAGGVGHLAVQLARVRGASWVTAAVSAEAKADFVRELGADEVFTYGQLHCGKQADYALDGVGGSGLAETLGGLAEGGRAVTYGTGAGLIDPEDLLAGGKTLTGFRIGRLAQRDAARYEDLRQEVWQYYASGLLHPVVHAEFALDDAAAAHAVIEQRENRGKVVLVP</sequence>
<dbReference type="GO" id="GO:0005829">
    <property type="term" value="C:cytosol"/>
    <property type="evidence" value="ECO:0007669"/>
    <property type="project" value="TreeGrafter"/>
</dbReference>
<feature type="domain" description="Enoyl reductase (ER)" evidence="3">
    <location>
        <begin position="10"/>
        <end position="304"/>
    </location>
</feature>
<protein>
    <submittedName>
        <fullName evidence="4">NADPH:quinone reductase</fullName>
    </submittedName>
</protein>